<evidence type="ECO:0000313" key="2">
    <source>
        <dbReference type="EMBL" id="MBC9796663.1"/>
    </source>
</evidence>
<organism evidence="2 3">
    <name type="scientific">Sinomicrobium weinanense</name>
    <dbReference type="NCBI Taxonomy" id="2842200"/>
    <lineage>
        <taxon>Bacteria</taxon>
        <taxon>Pseudomonadati</taxon>
        <taxon>Bacteroidota</taxon>
        <taxon>Flavobacteriia</taxon>
        <taxon>Flavobacteriales</taxon>
        <taxon>Flavobacteriaceae</taxon>
        <taxon>Sinomicrobium</taxon>
    </lineage>
</organism>
<dbReference type="Pfam" id="PF04536">
    <property type="entry name" value="TPM_phosphatase"/>
    <property type="match status" value="1"/>
</dbReference>
<dbReference type="AlphaFoldDB" id="A0A926JSH3"/>
<sequence>MSKVEDFLTAEEEQEVVNAIREAELNTSGEIRVHIEKSAGSLAPYDRAIEVFYQLKMNNTKLGNGVIIYVAVEDKAFAIYGDKGIDEMVPDNFWNSTKDIIAGHFKHGKFKQGLAEGILMAGEQLKKHFPWQTDDINELPDNISKGH</sequence>
<evidence type="ECO:0000313" key="3">
    <source>
        <dbReference type="Proteomes" id="UP000653730"/>
    </source>
</evidence>
<feature type="domain" description="TPM" evidence="1">
    <location>
        <begin position="5"/>
        <end position="122"/>
    </location>
</feature>
<comment type="caution">
    <text evidence="2">The sequence shown here is derived from an EMBL/GenBank/DDBJ whole genome shotgun (WGS) entry which is preliminary data.</text>
</comment>
<reference evidence="2 3" key="1">
    <citation type="submission" date="2020-09" db="EMBL/GenBank/DDBJ databases">
        <title>Sinomicrobium weinanense sp. nov., a halophilic bacteria isolated from saline-alkali soil.</title>
        <authorList>
            <person name="Wu P."/>
            <person name="Ren H."/>
            <person name="Mei Y."/>
            <person name="Liang Y."/>
            <person name="Chen Z."/>
        </authorList>
    </citation>
    <scope>NUCLEOTIDE SEQUENCE [LARGE SCALE GENOMIC DNA]</scope>
    <source>
        <strain evidence="2 3">FJxs</strain>
    </source>
</reference>
<protein>
    <submittedName>
        <fullName evidence="2">TPM domain-containing protein</fullName>
    </submittedName>
</protein>
<name>A0A926JSH3_9FLAO</name>
<dbReference type="EMBL" id="JACVDC010000033">
    <property type="protein sequence ID" value="MBC9796663.1"/>
    <property type="molecule type" value="Genomic_DNA"/>
</dbReference>
<proteinExistence type="predicted"/>
<keyword evidence="3" id="KW-1185">Reference proteome</keyword>
<dbReference type="PANTHER" id="PTHR30373:SF8">
    <property type="entry name" value="BLL7265 PROTEIN"/>
    <property type="match status" value="1"/>
</dbReference>
<dbReference type="RefSeq" id="WP_187965808.1">
    <property type="nucleotide sequence ID" value="NZ_JACVDC010000033.1"/>
</dbReference>
<dbReference type="Proteomes" id="UP000653730">
    <property type="component" value="Unassembled WGS sequence"/>
</dbReference>
<evidence type="ECO:0000259" key="1">
    <source>
        <dbReference type="Pfam" id="PF04536"/>
    </source>
</evidence>
<accession>A0A926JSH3</accession>
<dbReference type="InterPro" id="IPR007621">
    <property type="entry name" value="TPM_dom"/>
</dbReference>
<gene>
    <name evidence="2" type="ORF">IBL28_11840</name>
</gene>
<dbReference type="PANTHER" id="PTHR30373">
    <property type="entry name" value="UPF0603 PROTEIN YGCG"/>
    <property type="match status" value="1"/>
</dbReference>
<dbReference type="Gene3D" id="3.10.310.50">
    <property type="match status" value="1"/>
</dbReference>